<protein>
    <submittedName>
        <fullName evidence="1">Uncharacterized protein</fullName>
    </submittedName>
</protein>
<sequence>MATTISGSTGVTFPAGGVGNPAGAVVGTTDTQTLTNKTIQGGAITSGTAVASTSGTSIDFTSIPSWVKRITVMLTGVSTNGTSNPLIQIGTSGTPTTSGYLGSANNASGASYVNYTTGFGIASGNATNLVHGAMVLYSVTGNTWIASHSVGVSGGTAASCGGGSVTLGGTLNMVRITTVNGTDTFDAGSINILYE</sequence>
<proteinExistence type="predicted"/>
<accession>A0A6J7XQ22</accession>
<dbReference type="EMBL" id="LR798453">
    <property type="protein sequence ID" value="CAB5238405.1"/>
    <property type="molecule type" value="Genomic_DNA"/>
</dbReference>
<reference evidence="1" key="1">
    <citation type="submission" date="2020-05" db="EMBL/GenBank/DDBJ databases">
        <authorList>
            <person name="Chiriac C."/>
            <person name="Salcher M."/>
            <person name="Ghai R."/>
            <person name="Kavagutti S V."/>
        </authorList>
    </citation>
    <scope>NUCLEOTIDE SEQUENCE</scope>
</reference>
<evidence type="ECO:0000313" key="1">
    <source>
        <dbReference type="EMBL" id="CAB5238405.1"/>
    </source>
</evidence>
<organism evidence="1">
    <name type="scientific">uncultured Caudovirales phage</name>
    <dbReference type="NCBI Taxonomy" id="2100421"/>
    <lineage>
        <taxon>Viruses</taxon>
        <taxon>Duplodnaviria</taxon>
        <taxon>Heunggongvirae</taxon>
        <taxon>Uroviricota</taxon>
        <taxon>Caudoviricetes</taxon>
        <taxon>Peduoviridae</taxon>
        <taxon>Maltschvirus</taxon>
        <taxon>Maltschvirus maltsch</taxon>
    </lineage>
</organism>
<name>A0A6J7XQ22_9CAUD</name>
<gene>
    <name evidence="1" type="ORF">UFOVP162_45</name>
</gene>